<dbReference type="AlphaFoldDB" id="A0A7J7JCS6"/>
<protein>
    <submittedName>
        <fullName evidence="4">Uncharacterized protein</fullName>
    </submittedName>
</protein>
<gene>
    <name evidence="4" type="ORF">EB796_018532</name>
</gene>
<evidence type="ECO:0000256" key="2">
    <source>
        <dbReference type="ARBA" id="ARBA00010267"/>
    </source>
</evidence>
<dbReference type="InterPro" id="IPR023235">
    <property type="entry name" value="FAM105"/>
</dbReference>
<evidence type="ECO:0000256" key="1">
    <source>
        <dbReference type="ARBA" id="ARBA00004496"/>
    </source>
</evidence>
<organism evidence="4 5">
    <name type="scientific">Bugula neritina</name>
    <name type="common">Brown bryozoan</name>
    <name type="synonym">Sertularia neritina</name>
    <dbReference type="NCBI Taxonomy" id="10212"/>
    <lineage>
        <taxon>Eukaryota</taxon>
        <taxon>Metazoa</taxon>
        <taxon>Spiralia</taxon>
        <taxon>Lophotrochozoa</taxon>
        <taxon>Bryozoa</taxon>
        <taxon>Gymnolaemata</taxon>
        <taxon>Cheilostomatida</taxon>
        <taxon>Flustrina</taxon>
        <taxon>Buguloidea</taxon>
        <taxon>Bugulidae</taxon>
        <taxon>Bugula</taxon>
    </lineage>
</organism>
<comment type="caution">
    <text evidence="4">The sequence shown here is derived from an EMBL/GenBank/DDBJ whole genome shotgun (WGS) entry which is preliminary data.</text>
</comment>
<evidence type="ECO:0000313" key="4">
    <source>
        <dbReference type="EMBL" id="KAF6023158.1"/>
    </source>
</evidence>
<evidence type="ECO:0000313" key="5">
    <source>
        <dbReference type="Proteomes" id="UP000593567"/>
    </source>
</evidence>
<comment type="similarity">
    <text evidence="2">Belongs to the peptidase C65 family. Otulin subfamily.</text>
</comment>
<sequence>MERNDKICRNHQTGIQPCSGRLWLQVLVKIRGDNYCAIRAAFCSMVLNSNVLEPSIETAMQKLDSLHRTEPALICSWTFANRFPSVQNKEKYEKLCVCLDTYKNTTNYVIISLTGESS</sequence>
<reference evidence="4" key="1">
    <citation type="submission" date="2020-06" db="EMBL/GenBank/DDBJ databases">
        <title>Draft genome of Bugula neritina, a colonial animal packing powerful symbionts and potential medicines.</title>
        <authorList>
            <person name="Rayko M."/>
        </authorList>
    </citation>
    <scope>NUCLEOTIDE SEQUENCE [LARGE SCALE GENOMIC DNA]</scope>
    <source>
        <strain evidence="4">Kwan_BN1</strain>
    </source>
</reference>
<dbReference type="EMBL" id="VXIV02002753">
    <property type="protein sequence ID" value="KAF6023158.1"/>
    <property type="molecule type" value="Genomic_DNA"/>
</dbReference>
<proteinExistence type="inferred from homology"/>
<name>A0A7J7JCS6_BUGNE</name>
<dbReference type="Proteomes" id="UP000593567">
    <property type="component" value="Unassembled WGS sequence"/>
</dbReference>
<dbReference type="Pfam" id="PF16218">
    <property type="entry name" value="Peptidase_C101"/>
    <property type="match status" value="1"/>
</dbReference>
<keyword evidence="5" id="KW-1185">Reference proteome</keyword>
<evidence type="ECO:0000256" key="3">
    <source>
        <dbReference type="ARBA" id="ARBA00022490"/>
    </source>
</evidence>
<comment type="subcellular location">
    <subcellularLocation>
        <location evidence="1">Cytoplasm</location>
    </subcellularLocation>
</comment>
<accession>A0A7J7JCS6</accession>
<keyword evidence="3" id="KW-0963">Cytoplasm</keyword>
<dbReference type="OrthoDB" id="6288034at2759"/>
<dbReference type="GO" id="GO:0005737">
    <property type="term" value="C:cytoplasm"/>
    <property type="evidence" value="ECO:0007669"/>
    <property type="project" value="UniProtKB-SubCell"/>
</dbReference>